<proteinExistence type="predicted"/>
<name>A0ABW4BCD3_9LACO</name>
<dbReference type="RefSeq" id="WP_225418966.1">
    <property type="nucleotide sequence ID" value="NZ_JBHTMO010000018.1"/>
</dbReference>
<reference evidence="2" key="1">
    <citation type="journal article" date="2019" name="Int. J. Syst. Evol. Microbiol.">
        <title>The Global Catalogue of Microorganisms (GCM) 10K type strain sequencing project: providing services to taxonomists for standard genome sequencing and annotation.</title>
        <authorList>
            <consortium name="The Broad Institute Genomics Platform"/>
            <consortium name="The Broad Institute Genome Sequencing Center for Infectious Disease"/>
            <person name="Wu L."/>
            <person name="Ma J."/>
        </authorList>
    </citation>
    <scope>NUCLEOTIDE SEQUENCE [LARGE SCALE GENOMIC DNA]</scope>
    <source>
        <strain evidence="2">CCM 8911</strain>
    </source>
</reference>
<organism evidence="1 2">
    <name type="scientific">Lacticaseibacillus jixianensis</name>
    <dbReference type="NCBI Taxonomy" id="2486012"/>
    <lineage>
        <taxon>Bacteria</taxon>
        <taxon>Bacillati</taxon>
        <taxon>Bacillota</taxon>
        <taxon>Bacilli</taxon>
        <taxon>Lactobacillales</taxon>
        <taxon>Lactobacillaceae</taxon>
        <taxon>Lacticaseibacillus</taxon>
    </lineage>
</organism>
<dbReference type="InterPro" id="IPR012337">
    <property type="entry name" value="RNaseH-like_sf"/>
</dbReference>
<dbReference type="SUPFAM" id="SSF53098">
    <property type="entry name" value="Ribonuclease H-like"/>
    <property type="match status" value="1"/>
</dbReference>
<comment type="caution">
    <text evidence="1">The sequence shown here is derived from an EMBL/GenBank/DDBJ whole genome shotgun (WGS) entry which is preliminary data.</text>
</comment>
<dbReference type="Proteomes" id="UP001597249">
    <property type="component" value="Unassembled WGS sequence"/>
</dbReference>
<dbReference type="EMBL" id="JBHTMO010000018">
    <property type="protein sequence ID" value="MFD1393172.1"/>
    <property type="molecule type" value="Genomic_DNA"/>
</dbReference>
<sequence>MTLIERKSRFQFILLIDGRDTDSVICAMRGIIGEYGDIINTITADNGSEFAELESC</sequence>
<gene>
    <name evidence="1" type="ORF">ACFQ3L_06260</name>
</gene>
<keyword evidence="2" id="KW-1185">Reference proteome</keyword>
<evidence type="ECO:0000313" key="2">
    <source>
        <dbReference type="Proteomes" id="UP001597249"/>
    </source>
</evidence>
<evidence type="ECO:0000313" key="1">
    <source>
        <dbReference type="EMBL" id="MFD1393172.1"/>
    </source>
</evidence>
<accession>A0ABW4BCD3</accession>
<protein>
    <recommendedName>
        <fullName evidence="3">Transposase</fullName>
    </recommendedName>
</protein>
<evidence type="ECO:0008006" key="3">
    <source>
        <dbReference type="Google" id="ProtNLM"/>
    </source>
</evidence>